<dbReference type="EMBL" id="GBRH01196998">
    <property type="protein sequence ID" value="JAE00898.1"/>
    <property type="molecule type" value="Transcribed_RNA"/>
</dbReference>
<protein>
    <submittedName>
        <fullName evidence="2">Uncharacterized protein</fullName>
    </submittedName>
</protein>
<name>A0A0A9EXX4_ARUDO</name>
<evidence type="ECO:0000256" key="1">
    <source>
        <dbReference type="SAM" id="Phobius"/>
    </source>
</evidence>
<keyword evidence="1" id="KW-1133">Transmembrane helix</keyword>
<keyword evidence="1" id="KW-0812">Transmembrane</keyword>
<feature type="transmembrane region" description="Helical" evidence="1">
    <location>
        <begin position="12"/>
        <end position="32"/>
    </location>
</feature>
<dbReference type="AlphaFoldDB" id="A0A0A9EXX4"/>
<reference evidence="2" key="2">
    <citation type="journal article" date="2015" name="Data Brief">
        <title>Shoot transcriptome of the giant reed, Arundo donax.</title>
        <authorList>
            <person name="Barrero R.A."/>
            <person name="Guerrero F.D."/>
            <person name="Moolhuijzen P."/>
            <person name="Goolsby J.A."/>
            <person name="Tidwell J."/>
            <person name="Bellgard S.E."/>
            <person name="Bellgard M.I."/>
        </authorList>
    </citation>
    <scope>NUCLEOTIDE SEQUENCE</scope>
    <source>
        <tissue evidence="2">Shoot tissue taken approximately 20 cm above the soil surface</tissue>
    </source>
</reference>
<accession>A0A0A9EXX4</accession>
<evidence type="ECO:0000313" key="2">
    <source>
        <dbReference type="EMBL" id="JAE00898.1"/>
    </source>
</evidence>
<sequence length="40" mass="4558">MEVVDARARSIIVILITFFSTAVVRFTFYGHLMGPDSLRQ</sequence>
<proteinExistence type="predicted"/>
<reference evidence="2" key="1">
    <citation type="submission" date="2014-09" db="EMBL/GenBank/DDBJ databases">
        <authorList>
            <person name="Magalhaes I.L.F."/>
            <person name="Oliveira U."/>
            <person name="Santos F.R."/>
            <person name="Vidigal T.H.D.A."/>
            <person name="Brescovit A.D."/>
            <person name="Santos A.J."/>
        </authorList>
    </citation>
    <scope>NUCLEOTIDE SEQUENCE</scope>
    <source>
        <tissue evidence="2">Shoot tissue taken approximately 20 cm above the soil surface</tissue>
    </source>
</reference>
<organism evidence="2">
    <name type="scientific">Arundo donax</name>
    <name type="common">Giant reed</name>
    <name type="synonym">Donax arundinaceus</name>
    <dbReference type="NCBI Taxonomy" id="35708"/>
    <lineage>
        <taxon>Eukaryota</taxon>
        <taxon>Viridiplantae</taxon>
        <taxon>Streptophyta</taxon>
        <taxon>Embryophyta</taxon>
        <taxon>Tracheophyta</taxon>
        <taxon>Spermatophyta</taxon>
        <taxon>Magnoliopsida</taxon>
        <taxon>Liliopsida</taxon>
        <taxon>Poales</taxon>
        <taxon>Poaceae</taxon>
        <taxon>PACMAD clade</taxon>
        <taxon>Arundinoideae</taxon>
        <taxon>Arundineae</taxon>
        <taxon>Arundo</taxon>
    </lineage>
</organism>
<keyword evidence="1" id="KW-0472">Membrane</keyword>